<sequence>MKNRVYFIIVFIFFSCVSYSANVEWMKGYVVTNESDTIYGELGYRDGTGDWKECFYRQQGEVEYKVYSPEQITAYGYESGLLFVSEDIKLFKIKQRVFVQSLLSGIIDLYYLDVKKCTDFPKGYAAYIVKEASGIMMELSDPSKSDNRDIIRRQNKAKLNYLFSDYPQLQKSINKIDSDRDQWIALFQKYHDIICNESVCTNYEEKKVASRCFLTPYIIGNYCKVGFNNFVDRNSFAPGIGVAFSRSMSKYTDRNLIHVGLEFSGISISSHEEGSEQMDFSTLSFINYYTYENRFTLDKVAPLLEVGFFHGLQFACKNKLESHYDYANEVDYNKYYYGITLGAGIAVKVRKTWIPVKLQYRYYFWGTKVLEGVSLQKINGVSLSIGYDFKL</sequence>
<name>A0A7J4XL58_9BACE</name>
<dbReference type="RefSeq" id="WP_130059557.1">
    <property type="nucleotide sequence ID" value="NZ_JADNPJ010000024.1"/>
</dbReference>
<dbReference type="PROSITE" id="PS51257">
    <property type="entry name" value="PROKAR_LIPOPROTEIN"/>
    <property type="match status" value="1"/>
</dbReference>
<protein>
    <submittedName>
        <fullName evidence="1">Uncharacterized protein</fullName>
    </submittedName>
</protein>
<proteinExistence type="predicted"/>
<accession>A0A7J4XL58</accession>
<organism evidence="1 2">
    <name type="scientific">Bacteroides salyersiae</name>
    <dbReference type="NCBI Taxonomy" id="291644"/>
    <lineage>
        <taxon>Bacteria</taxon>
        <taxon>Pseudomonadati</taxon>
        <taxon>Bacteroidota</taxon>
        <taxon>Bacteroidia</taxon>
        <taxon>Bacteroidales</taxon>
        <taxon>Bacteroidaceae</taxon>
        <taxon>Bacteroides</taxon>
    </lineage>
</organism>
<evidence type="ECO:0000313" key="2">
    <source>
        <dbReference type="Proteomes" id="UP000422221"/>
    </source>
</evidence>
<comment type="caution">
    <text evidence="1">The sequence shown here is derived from an EMBL/GenBank/DDBJ whole genome shotgun (WGS) entry which is preliminary data.</text>
</comment>
<reference evidence="1 2" key="1">
    <citation type="journal article" date="2019" name="Nat. Med.">
        <title>A library of human gut bacterial isolates paired with longitudinal multiomics data enables mechanistic microbiome research.</title>
        <authorList>
            <person name="Poyet M."/>
            <person name="Groussin M."/>
            <person name="Gibbons S.M."/>
            <person name="Avila-Pacheco J."/>
            <person name="Jiang X."/>
            <person name="Kearney S.M."/>
            <person name="Perrotta A.R."/>
            <person name="Berdy B."/>
            <person name="Zhao S."/>
            <person name="Lieberman T.D."/>
            <person name="Swanson P.K."/>
            <person name="Smith M."/>
            <person name="Roesemann S."/>
            <person name="Alexander J.E."/>
            <person name="Rich S.A."/>
            <person name="Livny J."/>
            <person name="Vlamakis H."/>
            <person name="Clish C."/>
            <person name="Bullock K."/>
            <person name="Deik A."/>
            <person name="Scott J."/>
            <person name="Pierce K.A."/>
            <person name="Xavier R.J."/>
            <person name="Alm E.J."/>
        </authorList>
    </citation>
    <scope>NUCLEOTIDE SEQUENCE [LARGE SCALE GENOMIC DNA]</scope>
    <source>
        <strain evidence="1 2">BIOML-A10</strain>
    </source>
</reference>
<dbReference type="AlphaFoldDB" id="A0A7J4XL58"/>
<dbReference type="EMBL" id="VWMK01000005">
    <property type="protein sequence ID" value="KAA3767536.1"/>
    <property type="molecule type" value="Genomic_DNA"/>
</dbReference>
<gene>
    <name evidence="1" type="ORF">F3F73_07375</name>
</gene>
<evidence type="ECO:0000313" key="1">
    <source>
        <dbReference type="EMBL" id="KAA3767536.1"/>
    </source>
</evidence>
<dbReference type="Proteomes" id="UP000422221">
    <property type="component" value="Unassembled WGS sequence"/>
</dbReference>